<evidence type="ECO:0000256" key="12">
    <source>
        <dbReference type="ARBA" id="ARBA00023180"/>
    </source>
</evidence>
<dbReference type="InterPro" id="IPR003591">
    <property type="entry name" value="Leu-rich_rpt_typical-subtyp"/>
</dbReference>
<dbReference type="KEGG" id="mcal:110286179"/>
<dbReference type="FunFam" id="3.80.10.10:FF:001894">
    <property type="entry name" value="Toll-like receptor 13"/>
    <property type="match status" value="1"/>
</dbReference>
<dbReference type="SUPFAM" id="SSF52058">
    <property type="entry name" value="L domain-like"/>
    <property type="match status" value="2"/>
</dbReference>
<dbReference type="PROSITE" id="PS51450">
    <property type="entry name" value="LRR"/>
    <property type="match status" value="5"/>
</dbReference>
<gene>
    <name evidence="16" type="primary">LOC110286179</name>
</gene>
<evidence type="ECO:0000256" key="10">
    <source>
        <dbReference type="ARBA" id="ARBA00023136"/>
    </source>
</evidence>
<dbReference type="SUPFAM" id="SSF52200">
    <property type="entry name" value="Toll/Interleukin receptor TIR domain"/>
    <property type="match status" value="1"/>
</dbReference>
<keyword evidence="10" id="KW-0472">Membrane</keyword>
<evidence type="ECO:0000256" key="7">
    <source>
        <dbReference type="ARBA" id="ARBA00022737"/>
    </source>
</evidence>
<dbReference type="Gene3D" id="3.40.50.10140">
    <property type="entry name" value="Toll/interleukin-1 receptor homology (TIR) domain"/>
    <property type="match status" value="1"/>
</dbReference>
<evidence type="ECO:0000256" key="2">
    <source>
        <dbReference type="ARBA" id="ARBA00009634"/>
    </source>
</evidence>
<accession>A0A6P5P3I8</accession>
<dbReference type="FunFam" id="3.80.10.10:FF:001643">
    <property type="entry name" value="Toll-like receptor 13"/>
    <property type="match status" value="1"/>
</dbReference>
<keyword evidence="13" id="KW-0395">Inflammatory response</keyword>
<evidence type="ECO:0000256" key="6">
    <source>
        <dbReference type="ARBA" id="ARBA00022729"/>
    </source>
</evidence>
<dbReference type="GO" id="GO:0045087">
    <property type="term" value="P:innate immune response"/>
    <property type="evidence" value="ECO:0007669"/>
    <property type="project" value="UniProtKB-KW"/>
</dbReference>
<keyword evidence="7" id="KW-0677">Repeat</keyword>
<dbReference type="PROSITE" id="PS50104">
    <property type="entry name" value="TIR"/>
    <property type="match status" value="1"/>
</dbReference>
<proteinExistence type="inferred from homology"/>
<keyword evidence="5" id="KW-0812">Transmembrane</keyword>
<keyword evidence="12" id="KW-0325">Glycoprotein</keyword>
<feature type="domain" description="TIR" evidence="14">
    <location>
        <begin position="832"/>
        <end position="975"/>
    </location>
</feature>
<dbReference type="GO" id="GO:0038023">
    <property type="term" value="F:signaling receptor activity"/>
    <property type="evidence" value="ECO:0007669"/>
    <property type="project" value="TreeGrafter"/>
</dbReference>
<comment type="subcellular location">
    <subcellularLocation>
        <location evidence="1">Membrane</location>
        <topology evidence="1">Single-pass type I membrane protein</topology>
    </subcellularLocation>
</comment>
<evidence type="ECO:0000259" key="14">
    <source>
        <dbReference type="PROSITE" id="PS50104"/>
    </source>
</evidence>
<dbReference type="PANTHER" id="PTHR24365">
    <property type="entry name" value="TOLL-LIKE RECEPTOR"/>
    <property type="match status" value="1"/>
</dbReference>
<keyword evidence="4" id="KW-0433">Leucine-rich repeat</keyword>
<dbReference type="SMART" id="SM00364">
    <property type="entry name" value="LRR_BAC"/>
    <property type="match status" value="3"/>
</dbReference>
<evidence type="ECO:0000256" key="4">
    <source>
        <dbReference type="ARBA" id="ARBA00022614"/>
    </source>
</evidence>
<dbReference type="Pfam" id="PF13855">
    <property type="entry name" value="LRR_8"/>
    <property type="match status" value="4"/>
</dbReference>
<keyword evidence="9" id="KW-1133">Transmembrane helix</keyword>
<dbReference type="InterPro" id="IPR032675">
    <property type="entry name" value="LRR_dom_sf"/>
</dbReference>
<dbReference type="AlphaFoldDB" id="A0A6P5P3I8"/>
<dbReference type="Proteomes" id="UP000515126">
    <property type="component" value="Chromosome X"/>
</dbReference>
<keyword evidence="6" id="KW-0732">Signal</keyword>
<protein>
    <submittedName>
        <fullName evidence="16">LOW QUALITY PROTEIN: toll-like receptor 13</fullName>
    </submittedName>
</protein>
<organism evidence="15 16">
    <name type="scientific">Mus caroli</name>
    <name type="common">Ryukyu mouse</name>
    <name type="synonym">Ricefield mouse</name>
    <dbReference type="NCBI Taxonomy" id="10089"/>
    <lineage>
        <taxon>Eukaryota</taxon>
        <taxon>Metazoa</taxon>
        <taxon>Chordata</taxon>
        <taxon>Craniata</taxon>
        <taxon>Vertebrata</taxon>
        <taxon>Euteleostomi</taxon>
        <taxon>Mammalia</taxon>
        <taxon>Eutheria</taxon>
        <taxon>Euarchontoglires</taxon>
        <taxon>Glires</taxon>
        <taxon>Rodentia</taxon>
        <taxon>Myomorpha</taxon>
        <taxon>Muroidea</taxon>
        <taxon>Muridae</taxon>
        <taxon>Murinae</taxon>
        <taxon>Mus</taxon>
        <taxon>Mus</taxon>
    </lineage>
</organism>
<evidence type="ECO:0000256" key="9">
    <source>
        <dbReference type="ARBA" id="ARBA00022989"/>
    </source>
</evidence>
<dbReference type="Pfam" id="PF01582">
    <property type="entry name" value="TIR"/>
    <property type="match status" value="1"/>
</dbReference>
<name>A0A6P5P3I8_MUSCR</name>
<evidence type="ECO:0000313" key="16">
    <source>
        <dbReference type="RefSeq" id="XP_021008303.1"/>
    </source>
</evidence>
<evidence type="ECO:0000256" key="11">
    <source>
        <dbReference type="ARBA" id="ARBA00023170"/>
    </source>
</evidence>
<dbReference type="InterPro" id="IPR001611">
    <property type="entry name" value="Leu-rich_rpt"/>
</dbReference>
<evidence type="ECO:0000256" key="3">
    <source>
        <dbReference type="ARBA" id="ARBA00022588"/>
    </source>
</evidence>
<dbReference type="InterPro" id="IPR035897">
    <property type="entry name" value="Toll_tir_struct_dom_sf"/>
</dbReference>
<keyword evidence="15" id="KW-1185">Reference proteome</keyword>
<evidence type="ECO:0000256" key="8">
    <source>
        <dbReference type="ARBA" id="ARBA00022859"/>
    </source>
</evidence>
<dbReference type="GeneID" id="110286179"/>
<evidence type="ECO:0000256" key="1">
    <source>
        <dbReference type="ARBA" id="ARBA00004479"/>
    </source>
</evidence>
<comment type="similarity">
    <text evidence="2">Belongs to the Toll-like receptor family.</text>
</comment>
<evidence type="ECO:0000256" key="5">
    <source>
        <dbReference type="ARBA" id="ARBA00022692"/>
    </source>
</evidence>
<dbReference type="GO" id="GO:0005886">
    <property type="term" value="C:plasma membrane"/>
    <property type="evidence" value="ECO:0007669"/>
    <property type="project" value="TreeGrafter"/>
</dbReference>
<dbReference type="SMART" id="SM00369">
    <property type="entry name" value="LRR_TYP"/>
    <property type="match status" value="18"/>
</dbReference>
<reference evidence="16" key="1">
    <citation type="submission" date="2025-08" db="UniProtKB">
        <authorList>
            <consortium name="RefSeq"/>
        </authorList>
    </citation>
    <scope>IDENTIFICATION</scope>
</reference>
<dbReference type="Gene3D" id="3.80.10.10">
    <property type="entry name" value="Ribonuclease Inhibitor"/>
    <property type="match status" value="4"/>
</dbReference>
<evidence type="ECO:0000313" key="15">
    <source>
        <dbReference type="Proteomes" id="UP000515126"/>
    </source>
</evidence>
<dbReference type="FunFam" id="3.40.50.10140:FF:000001">
    <property type="entry name" value="Toll-like receptor 2"/>
    <property type="match status" value="1"/>
</dbReference>
<evidence type="ECO:0000256" key="13">
    <source>
        <dbReference type="ARBA" id="ARBA00023198"/>
    </source>
</evidence>
<dbReference type="PANTHER" id="PTHR24365:SF554">
    <property type="entry name" value="TOLL-LIKE RECEPTOR 13"/>
    <property type="match status" value="1"/>
</dbReference>
<dbReference type="GO" id="GO:0007165">
    <property type="term" value="P:signal transduction"/>
    <property type="evidence" value="ECO:0007669"/>
    <property type="project" value="InterPro"/>
</dbReference>
<keyword evidence="11" id="KW-0675">Receptor</keyword>
<sequence>MSGLYRILVQLEQSPYVKTVPLNMRRDFFSLVVTWMPKTVKMNGSSFVPSLQLLLMLVGFSLLPVAETYGFNKCTQYEFDIHHVFCIRKKITNLTEAISDIPRYTTHLNLTHNEIQVLPPWSFTNLSALVDLRLEWNSIWKIDEGAFRGLENLTLLNLVENKIQSVNNSFEGLFSLETLLLSHNQITNIHKDAFTPLIKLKYLSLSRNNISDFSGILEAVQHLPCLEHLDLTNNSIMYLDHSPRSLVSLTHLSFQGNKLRELNFSALSLPNLTNLSASQNDNKVIQNVYLETLPQLKSLNLSGTVVKLENLSAKHLQNVRAMDLSNRELRHGHLDMKTVCHLLGNLPKLETLVFQKNVTNAEGIKQLAKCTRLLFLDLGQNSDLVHLNDSEFNALPSLQRLNLNKCQLSFVNNRTWSSLQNLTILDLSHNKFKSFPDFAFSPLKHLEFLSLSRNPITELNNLAFSGLFALKELNLAACWIVTIDKYSFTQFPNLEVLDLGDNNIRTLNHGTFRPLKKLQALILSHNCLKILEPNAFSGLTNLRSLDLMYNSLSYFHEHLFSGLEKLLILKLGFNKITYETTRTLQYPPFIKLKSLKQLNLEGQRHGIQVVPSNFFQGLGSLQELLLGKNPSVFLDHHQFDPLINLTKLDISGTKDGERSLYLNASLFQNLKRLKILRLENNNLESLVPDMFSSLQSLQVFSLRFNNLKVINQSHLKNLKSLMFFDVYGNKLQCTCDNLWFKNWSMNTEEVHIPFLRSYPCQQPGSQSLLIDFDDAMCNFDLGKVYFLCSFSMVLSTMVFSWFSTKMIASLWYGLYICRAWYLTKWHKTEKTFLYDAFVSFSANDEAWVYKELVPALEQGSQTTFKLCLHQRDFEPGIDIFENIQNAINTSRKTLCVVSNHYLHSEWCRLEVQLASMKMFYEHKDVIILIFLEEIPNYKLSSYHRLRKLINKQTFITWPDSAHQQPLFWARIRNALGKETVEKENTHLIVVE</sequence>
<keyword evidence="8" id="KW-0391">Immunity</keyword>
<dbReference type="InterPro" id="IPR000157">
    <property type="entry name" value="TIR_dom"/>
</dbReference>
<dbReference type="GO" id="GO:0006954">
    <property type="term" value="P:inflammatory response"/>
    <property type="evidence" value="ECO:0007669"/>
    <property type="project" value="UniProtKB-KW"/>
</dbReference>
<dbReference type="RefSeq" id="XP_021008303.1">
    <property type="nucleotide sequence ID" value="XM_021152644.2"/>
</dbReference>
<dbReference type="SMART" id="SM00365">
    <property type="entry name" value="LRR_SD22"/>
    <property type="match status" value="11"/>
</dbReference>
<dbReference type="SMART" id="SM00255">
    <property type="entry name" value="TIR"/>
    <property type="match status" value="1"/>
</dbReference>
<keyword evidence="3" id="KW-0399">Innate immunity</keyword>